<comment type="caution">
    <text evidence="1">The sequence shown here is derived from an EMBL/GenBank/DDBJ whole genome shotgun (WGS) entry which is preliminary data.</text>
</comment>
<dbReference type="Proteomes" id="UP001148838">
    <property type="component" value="Unassembled WGS sequence"/>
</dbReference>
<accession>A0ABQ8TJ74</accession>
<evidence type="ECO:0000313" key="2">
    <source>
        <dbReference type="Proteomes" id="UP001148838"/>
    </source>
</evidence>
<keyword evidence="2" id="KW-1185">Reference proteome</keyword>
<name>A0ABQ8TJ74_PERAM</name>
<protein>
    <submittedName>
        <fullName evidence="1">Uncharacterized protein</fullName>
    </submittedName>
</protein>
<dbReference type="EMBL" id="JAJSOF020000009">
    <property type="protein sequence ID" value="KAJ4445802.1"/>
    <property type="molecule type" value="Genomic_DNA"/>
</dbReference>
<organism evidence="1 2">
    <name type="scientific">Periplaneta americana</name>
    <name type="common">American cockroach</name>
    <name type="synonym">Blatta americana</name>
    <dbReference type="NCBI Taxonomy" id="6978"/>
    <lineage>
        <taxon>Eukaryota</taxon>
        <taxon>Metazoa</taxon>
        <taxon>Ecdysozoa</taxon>
        <taxon>Arthropoda</taxon>
        <taxon>Hexapoda</taxon>
        <taxon>Insecta</taxon>
        <taxon>Pterygota</taxon>
        <taxon>Neoptera</taxon>
        <taxon>Polyneoptera</taxon>
        <taxon>Dictyoptera</taxon>
        <taxon>Blattodea</taxon>
        <taxon>Blattoidea</taxon>
        <taxon>Blattidae</taxon>
        <taxon>Blattinae</taxon>
        <taxon>Periplaneta</taxon>
    </lineage>
</organism>
<gene>
    <name evidence="1" type="ORF">ANN_12487</name>
</gene>
<evidence type="ECO:0000313" key="1">
    <source>
        <dbReference type="EMBL" id="KAJ4445802.1"/>
    </source>
</evidence>
<sequence length="394" mass="45031">MSSNLSAVRSVPGRSFNITCCRHPGCNETETLGHVLGFCRKTELLRNNRHHKARTGIADVLKRRGWEVYEEIHCVSSLDSNRRADIAAIHRTQSKGLVLDPTIRFERDALQAQHVDEEKKSIYESCIPYLSEKYNIPTSQWSVSGLLFGARGTLPKFTFHCCTTTRVVYAIATRIDCRERTRHACEMKTKEAQVAFLHMSYSLQLNRFHIPVIQGWAPGANPNSKWGLSIFIRHGINAARCSVGKKGVEENWLFNDAVSTTWVIWRREIGDSELVSGEMRPSIRHRLPDIHFQLGETSEKTNQVISQAEIESAPERNFRPAGERLNRLSHTGGISRFIEEDSKKILGMRYWGKIAQDRQQWRGLIKDPEPAEEEIYELFLISNVDNKLYPSLAN</sequence>
<reference evidence="1 2" key="1">
    <citation type="journal article" date="2022" name="Allergy">
        <title>Genome assembly and annotation of Periplaneta americana reveal a comprehensive cockroach allergen profile.</title>
        <authorList>
            <person name="Wang L."/>
            <person name="Xiong Q."/>
            <person name="Saelim N."/>
            <person name="Wang L."/>
            <person name="Nong W."/>
            <person name="Wan A.T."/>
            <person name="Shi M."/>
            <person name="Liu X."/>
            <person name="Cao Q."/>
            <person name="Hui J.H.L."/>
            <person name="Sookrung N."/>
            <person name="Leung T.F."/>
            <person name="Tungtrongchitr A."/>
            <person name="Tsui S.K.W."/>
        </authorList>
    </citation>
    <scope>NUCLEOTIDE SEQUENCE [LARGE SCALE GENOMIC DNA]</scope>
    <source>
        <strain evidence="1">PWHHKU_190912</strain>
    </source>
</reference>
<proteinExistence type="predicted"/>